<dbReference type="RefSeq" id="WP_367775111.1">
    <property type="nucleotide sequence ID" value="NZ_JBFNXR010000052.1"/>
</dbReference>
<evidence type="ECO:0000313" key="3">
    <source>
        <dbReference type="EMBL" id="MEW9856649.1"/>
    </source>
</evidence>
<keyword evidence="4" id="KW-1185">Reference proteome</keyword>
<keyword evidence="3" id="KW-0378">Hydrolase</keyword>
<protein>
    <submittedName>
        <fullName evidence="3">SMP-30/gluconolactonase/LRE family protein</fullName>
        <ecNumber evidence="3">3.1.1.99</ecNumber>
    </submittedName>
</protein>
<sequence length="286" mass="31899">MSQWHKIDRDVRDELGEGVTWSARQNALYWVDILAPALNRLSLATGAVERWEMPELLGWVVEDQNGNLIGGFRNGLARISLEPRGATPVLHPEPHLPGNRMNDGKADPHGAIWFGTMEMAEEHPQGSLYRLAPGGKCERVDSGYMVPNGPAFSPCGHWLYHTDTARRTIYRFAFDGQRITEKRPFITFAEEQGYPDGMTTDCEGGLWVAHWDGGRISRFTPDGALDRSIALPARRVTNICFAGEQLERMFVTTAAKDLPVTEYHGALYEVDCGTTGLPTHSYGDRL</sequence>
<evidence type="ECO:0000256" key="1">
    <source>
        <dbReference type="ARBA" id="ARBA00008853"/>
    </source>
</evidence>
<accession>A0ABV3RG58</accession>
<dbReference type="PANTHER" id="PTHR10907">
    <property type="entry name" value="REGUCALCIN"/>
    <property type="match status" value="1"/>
</dbReference>
<comment type="caution">
    <text evidence="3">The sequence shown here is derived from an EMBL/GenBank/DDBJ whole genome shotgun (WGS) entry which is preliminary data.</text>
</comment>
<dbReference type="Pfam" id="PF08450">
    <property type="entry name" value="SGL"/>
    <property type="match status" value="1"/>
</dbReference>
<name>A0ABV3RG58_9SPHN</name>
<organism evidence="3 4">
    <name type="scientific">Novosphingobium rhizovicinum</name>
    <dbReference type="NCBI Taxonomy" id="3228928"/>
    <lineage>
        <taxon>Bacteria</taxon>
        <taxon>Pseudomonadati</taxon>
        <taxon>Pseudomonadota</taxon>
        <taxon>Alphaproteobacteria</taxon>
        <taxon>Sphingomonadales</taxon>
        <taxon>Sphingomonadaceae</taxon>
        <taxon>Novosphingobium</taxon>
    </lineage>
</organism>
<feature type="domain" description="SMP-30/Gluconolactonase/LRE-like region" evidence="2">
    <location>
        <begin position="15"/>
        <end position="254"/>
    </location>
</feature>
<comment type="similarity">
    <text evidence="1">Belongs to the SMP-30/CGR1 family.</text>
</comment>
<dbReference type="GO" id="GO:0016787">
    <property type="term" value="F:hydrolase activity"/>
    <property type="evidence" value="ECO:0007669"/>
    <property type="project" value="UniProtKB-KW"/>
</dbReference>
<dbReference type="SUPFAM" id="SSF63829">
    <property type="entry name" value="Calcium-dependent phosphotriesterase"/>
    <property type="match status" value="1"/>
</dbReference>
<dbReference type="Gene3D" id="2.120.10.30">
    <property type="entry name" value="TolB, C-terminal domain"/>
    <property type="match status" value="1"/>
</dbReference>
<evidence type="ECO:0000259" key="2">
    <source>
        <dbReference type="Pfam" id="PF08450"/>
    </source>
</evidence>
<dbReference type="PANTHER" id="PTHR10907:SF47">
    <property type="entry name" value="REGUCALCIN"/>
    <property type="match status" value="1"/>
</dbReference>
<dbReference type="InterPro" id="IPR013658">
    <property type="entry name" value="SGL"/>
</dbReference>
<dbReference type="InterPro" id="IPR005511">
    <property type="entry name" value="SMP-30"/>
</dbReference>
<evidence type="ECO:0000313" key="4">
    <source>
        <dbReference type="Proteomes" id="UP001556118"/>
    </source>
</evidence>
<reference evidence="3 4" key="1">
    <citation type="submission" date="2024-06" db="EMBL/GenBank/DDBJ databases">
        <title>Novosphingobium rhizovicinus M1R2S20.</title>
        <authorList>
            <person name="Sun J.-Q."/>
        </authorList>
    </citation>
    <scope>NUCLEOTIDE SEQUENCE [LARGE SCALE GENOMIC DNA]</scope>
    <source>
        <strain evidence="3 4">M1R2S20</strain>
    </source>
</reference>
<dbReference type="EMBL" id="JBFNXR010000052">
    <property type="protein sequence ID" value="MEW9856649.1"/>
    <property type="molecule type" value="Genomic_DNA"/>
</dbReference>
<proteinExistence type="inferred from homology"/>
<dbReference type="Proteomes" id="UP001556118">
    <property type="component" value="Unassembled WGS sequence"/>
</dbReference>
<dbReference type="InterPro" id="IPR011042">
    <property type="entry name" value="6-blade_b-propeller_TolB-like"/>
</dbReference>
<dbReference type="EC" id="3.1.1.99" evidence="3"/>
<dbReference type="PRINTS" id="PR01790">
    <property type="entry name" value="SMP30FAMILY"/>
</dbReference>
<gene>
    <name evidence="3" type="ORF">ABUH87_16030</name>
</gene>